<dbReference type="PANTHER" id="PTHR12027:SF101">
    <property type="entry name" value="PROTEIN WNT-4"/>
    <property type="match status" value="1"/>
</dbReference>
<sequence>MWALNRKMKKMSEQELLNKTRESAFVHAISSAGVAYAVTRACSSGQLRKCGCDRTVRGRSQDGFEWSGCSDNIAYGTAFSTAFVDARERGQRRKNSSRALMNLHNNQAGRRVSTM</sequence>
<keyword evidence="3 10" id="KW-0217">Developmental protein</keyword>
<keyword evidence="13" id="KW-1185">Reference proteome</keyword>
<evidence type="ECO:0000256" key="2">
    <source>
        <dbReference type="ARBA" id="ARBA00005683"/>
    </source>
</evidence>
<dbReference type="GO" id="GO:0016055">
    <property type="term" value="P:Wnt signaling pathway"/>
    <property type="evidence" value="ECO:0007669"/>
    <property type="project" value="UniProtKB-KW"/>
</dbReference>
<dbReference type="Proteomes" id="UP001519460">
    <property type="component" value="Unassembled WGS sequence"/>
</dbReference>
<comment type="caution">
    <text evidence="12">The sequence shown here is derived from an EMBL/GenBank/DDBJ whole genome shotgun (WGS) entry which is preliminary data.</text>
</comment>
<gene>
    <name evidence="12" type="ORF">BaRGS_00030844</name>
</gene>
<protein>
    <recommendedName>
        <fullName evidence="10">Protein Wnt</fullName>
    </recommendedName>
</protein>
<feature type="region of interest" description="Disordered" evidence="11">
    <location>
        <begin position="90"/>
        <end position="115"/>
    </location>
</feature>
<dbReference type="PANTHER" id="PTHR12027">
    <property type="entry name" value="WNT RELATED"/>
    <property type="match status" value="1"/>
</dbReference>
<dbReference type="Pfam" id="PF00110">
    <property type="entry name" value="wnt"/>
    <property type="match status" value="1"/>
</dbReference>
<proteinExistence type="inferred from homology"/>
<evidence type="ECO:0000256" key="11">
    <source>
        <dbReference type="SAM" id="MobiDB-lite"/>
    </source>
</evidence>
<comment type="subcellular location">
    <subcellularLocation>
        <location evidence="1 10">Secreted</location>
        <location evidence="1 10">Extracellular space</location>
        <location evidence="1 10">Extracellular matrix</location>
    </subcellularLocation>
</comment>
<evidence type="ECO:0000256" key="5">
    <source>
        <dbReference type="ARBA" id="ARBA00022530"/>
    </source>
</evidence>
<reference evidence="12 13" key="1">
    <citation type="journal article" date="2023" name="Sci. Data">
        <title>Genome assembly of the Korean intertidal mud-creeper Batillaria attramentaria.</title>
        <authorList>
            <person name="Patra A.K."/>
            <person name="Ho P.T."/>
            <person name="Jun S."/>
            <person name="Lee S.J."/>
            <person name="Kim Y."/>
            <person name="Won Y.J."/>
        </authorList>
    </citation>
    <scope>NUCLEOTIDE SEQUENCE [LARGE SCALE GENOMIC DNA]</scope>
    <source>
        <strain evidence="12">Wonlab-2016</strain>
    </source>
</reference>
<evidence type="ECO:0000256" key="6">
    <source>
        <dbReference type="ARBA" id="ARBA00022687"/>
    </source>
</evidence>
<organism evidence="12 13">
    <name type="scientific">Batillaria attramentaria</name>
    <dbReference type="NCBI Taxonomy" id="370345"/>
    <lineage>
        <taxon>Eukaryota</taxon>
        <taxon>Metazoa</taxon>
        <taxon>Spiralia</taxon>
        <taxon>Lophotrochozoa</taxon>
        <taxon>Mollusca</taxon>
        <taxon>Gastropoda</taxon>
        <taxon>Caenogastropoda</taxon>
        <taxon>Sorbeoconcha</taxon>
        <taxon>Cerithioidea</taxon>
        <taxon>Batillariidae</taxon>
        <taxon>Batillaria</taxon>
    </lineage>
</organism>
<evidence type="ECO:0000256" key="4">
    <source>
        <dbReference type="ARBA" id="ARBA00022525"/>
    </source>
</evidence>
<evidence type="ECO:0000256" key="1">
    <source>
        <dbReference type="ARBA" id="ARBA00004498"/>
    </source>
</evidence>
<keyword evidence="9" id="KW-0449">Lipoprotein</keyword>
<keyword evidence="6 10" id="KW-0879">Wnt signaling pathway</keyword>
<dbReference type="PRINTS" id="PR01349">
    <property type="entry name" value="WNTPROTEIN"/>
</dbReference>
<keyword evidence="7" id="KW-1015">Disulfide bond</keyword>
<comment type="function">
    <text evidence="10">Ligand for members of the frizzled family of seven transmembrane receptors.</text>
</comment>
<dbReference type="SMART" id="SM00097">
    <property type="entry name" value="WNT1"/>
    <property type="match status" value="1"/>
</dbReference>
<comment type="similarity">
    <text evidence="2 10">Belongs to the Wnt family.</text>
</comment>
<evidence type="ECO:0000256" key="8">
    <source>
        <dbReference type="ARBA" id="ARBA00023180"/>
    </source>
</evidence>
<dbReference type="AlphaFoldDB" id="A0ABD0JS74"/>
<evidence type="ECO:0000256" key="7">
    <source>
        <dbReference type="ARBA" id="ARBA00023157"/>
    </source>
</evidence>
<evidence type="ECO:0000313" key="12">
    <source>
        <dbReference type="EMBL" id="KAK7477935.1"/>
    </source>
</evidence>
<dbReference type="InterPro" id="IPR005817">
    <property type="entry name" value="Wnt"/>
</dbReference>
<feature type="compositionally biased region" description="Polar residues" evidence="11">
    <location>
        <begin position="97"/>
        <end position="115"/>
    </location>
</feature>
<evidence type="ECO:0000256" key="9">
    <source>
        <dbReference type="ARBA" id="ARBA00023288"/>
    </source>
</evidence>
<evidence type="ECO:0000256" key="10">
    <source>
        <dbReference type="RuleBase" id="RU003500"/>
    </source>
</evidence>
<keyword evidence="4" id="KW-0964">Secreted</keyword>
<dbReference type="EMBL" id="JACVVK020000338">
    <property type="protein sequence ID" value="KAK7477935.1"/>
    <property type="molecule type" value="Genomic_DNA"/>
</dbReference>
<evidence type="ECO:0000313" key="13">
    <source>
        <dbReference type="Proteomes" id="UP001519460"/>
    </source>
</evidence>
<accession>A0ABD0JS74</accession>
<keyword evidence="8" id="KW-0325">Glycoprotein</keyword>
<evidence type="ECO:0000256" key="3">
    <source>
        <dbReference type="ARBA" id="ARBA00022473"/>
    </source>
</evidence>
<name>A0ABD0JS74_9CAEN</name>
<keyword evidence="5" id="KW-0272">Extracellular matrix</keyword>